<dbReference type="AlphaFoldDB" id="A0AAD7BWX0"/>
<keyword evidence="4 6" id="KW-0472">Membrane</keyword>
<evidence type="ECO:0000256" key="1">
    <source>
        <dbReference type="ARBA" id="ARBA00004167"/>
    </source>
</evidence>
<feature type="transmembrane region" description="Helical" evidence="6">
    <location>
        <begin position="183"/>
        <end position="207"/>
    </location>
</feature>
<organism evidence="7 8">
    <name type="scientific">Roridomyces roridus</name>
    <dbReference type="NCBI Taxonomy" id="1738132"/>
    <lineage>
        <taxon>Eukaryota</taxon>
        <taxon>Fungi</taxon>
        <taxon>Dikarya</taxon>
        <taxon>Basidiomycota</taxon>
        <taxon>Agaricomycotina</taxon>
        <taxon>Agaricomycetes</taxon>
        <taxon>Agaricomycetidae</taxon>
        <taxon>Agaricales</taxon>
        <taxon>Marasmiineae</taxon>
        <taxon>Mycenaceae</taxon>
        <taxon>Roridomyces</taxon>
    </lineage>
</organism>
<protein>
    <recommendedName>
        <fullName evidence="9">Mid2 domain-containing protein</fullName>
    </recommendedName>
</protein>
<evidence type="ECO:0008006" key="9">
    <source>
        <dbReference type="Google" id="ProtNLM"/>
    </source>
</evidence>
<dbReference type="InterPro" id="IPR051694">
    <property type="entry name" value="Immunoregulatory_rcpt-like"/>
</dbReference>
<reference evidence="7" key="1">
    <citation type="submission" date="2023-03" db="EMBL/GenBank/DDBJ databases">
        <title>Massive genome expansion in bonnet fungi (Mycena s.s.) driven by repeated elements and novel gene families across ecological guilds.</title>
        <authorList>
            <consortium name="Lawrence Berkeley National Laboratory"/>
            <person name="Harder C.B."/>
            <person name="Miyauchi S."/>
            <person name="Viragh M."/>
            <person name="Kuo A."/>
            <person name="Thoen E."/>
            <person name="Andreopoulos B."/>
            <person name="Lu D."/>
            <person name="Skrede I."/>
            <person name="Drula E."/>
            <person name="Henrissat B."/>
            <person name="Morin E."/>
            <person name="Kohler A."/>
            <person name="Barry K."/>
            <person name="LaButti K."/>
            <person name="Morin E."/>
            <person name="Salamov A."/>
            <person name="Lipzen A."/>
            <person name="Mereny Z."/>
            <person name="Hegedus B."/>
            <person name="Baldrian P."/>
            <person name="Stursova M."/>
            <person name="Weitz H."/>
            <person name="Taylor A."/>
            <person name="Grigoriev I.V."/>
            <person name="Nagy L.G."/>
            <person name="Martin F."/>
            <person name="Kauserud H."/>
        </authorList>
    </citation>
    <scope>NUCLEOTIDE SEQUENCE</scope>
    <source>
        <strain evidence="7">9284</strain>
    </source>
</reference>
<feature type="compositionally biased region" description="Low complexity" evidence="5">
    <location>
        <begin position="149"/>
        <end position="181"/>
    </location>
</feature>
<evidence type="ECO:0000313" key="8">
    <source>
        <dbReference type="Proteomes" id="UP001221142"/>
    </source>
</evidence>
<evidence type="ECO:0000256" key="5">
    <source>
        <dbReference type="SAM" id="MobiDB-lite"/>
    </source>
</evidence>
<dbReference type="PANTHER" id="PTHR15549">
    <property type="entry name" value="PAIRED IMMUNOGLOBULIN-LIKE TYPE 2 RECEPTOR"/>
    <property type="match status" value="1"/>
</dbReference>
<keyword evidence="8" id="KW-1185">Reference proteome</keyword>
<dbReference type="EMBL" id="JARKIF010000008">
    <property type="protein sequence ID" value="KAJ7632709.1"/>
    <property type="molecule type" value="Genomic_DNA"/>
</dbReference>
<feature type="region of interest" description="Disordered" evidence="5">
    <location>
        <begin position="216"/>
        <end position="243"/>
    </location>
</feature>
<evidence type="ECO:0000313" key="7">
    <source>
        <dbReference type="EMBL" id="KAJ7632709.1"/>
    </source>
</evidence>
<dbReference type="GO" id="GO:0016020">
    <property type="term" value="C:membrane"/>
    <property type="evidence" value="ECO:0007669"/>
    <property type="project" value="UniProtKB-SubCell"/>
</dbReference>
<comment type="subcellular location">
    <subcellularLocation>
        <location evidence="1">Membrane</location>
        <topology evidence="1">Single-pass membrane protein</topology>
    </subcellularLocation>
</comment>
<keyword evidence="3 6" id="KW-1133">Transmembrane helix</keyword>
<name>A0AAD7BWX0_9AGAR</name>
<sequence length="276" mass="29172">MPTNITFDDRDTTHLIYSPPNGWFLGTYNATSVGQTGTLATSKLTNGLNVSFLFPVPATDFYYFGIKRCCGGLYSICIDCDPINPKPITIDGVDPTDNGQNPPVVLFSRHFTVPGIHAVALANTDDQRFGGNSQITLSSFVITVPDTDTSTTGTSSSSSTPASTSGGATASASPSSSPSSSNLPGIIGGVLGGLAFLLIVAGTWFWCWRRSRRSPTLSGGQAELGPPPHQTAAPLDQNNNVTSPATATTMSARFQRRGFHKSVDYDNEFRCPAPRA</sequence>
<dbReference type="GO" id="GO:0071944">
    <property type="term" value="C:cell periphery"/>
    <property type="evidence" value="ECO:0007669"/>
    <property type="project" value="UniProtKB-ARBA"/>
</dbReference>
<evidence type="ECO:0000256" key="3">
    <source>
        <dbReference type="ARBA" id="ARBA00022989"/>
    </source>
</evidence>
<proteinExistence type="predicted"/>
<feature type="region of interest" description="Disordered" evidence="5">
    <location>
        <begin position="148"/>
        <end position="181"/>
    </location>
</feature>
<accession>A0AAD7BWX0</accession>
<dbReference type="PANTHER" id="PTHR15549:SF26">
    <property type="entry name" value="AXIAL BUDDING PATTERN PROTEIN 2-RELATED"/>
    <property type="match status" value="1"/>
</dbReference>
<dbReference type="Gene3D" id="1.20.5.510">
    <property type="entry name" value="Single helix bin"/>
    <property type="match status" value="1"/>
</dbReference>
<dbReference type="Proteomes" id="UP001221142">
    <property type="component" value="Unassembled WGS sequence"/>
</dbReference>
<comment type="caution">
    <text evidence="7">The sequence shown here is derived from an EMBL/GenBank/DDBJ whole genome shotgun (WGS) entry which is preliminary data.</text>
</comment>
<keyword evidence="2 6" id="KW-0812">Transmembrane</keyword>
<evidence type="ECO:0000256" key="6">
    <source>
        <dbReference type="SAM" id="Phobius"/>
    </source>
</evidence>
<gene>
    <name evidence="7" type="ORF">FB45DRAFT_512531</name>
</gene>
<evidence type="ECO:0000256" key="2">
    <source>
        <dbReference type="ARBA" id="ARBA00022692"/>
    </source>
</evidence>
<evidence type="ECO:0000256" key="4">
    <source>
        <dbReference type="ARBA" id="ARBA00023136"/>
    </source>
</evidence>